<dbReference type="GeneTree" id="ENSGT00950000183003"/>
<dbReference type="OrthoDB" id="60433at2759"/>
<feature type="region of interest" description="Disordered" evidence="5">
    <location>
        <begin position="81"/>
        <end position="237"/>
    </location>
</feature>
<evidence type="ECO:0000313" key="7">
    <source>
        <dbReference type="Ensembl" id="ENSLLEP00000004065.1"/>
    </source>
</evidence>
<dbReference type="InterPro" id="IPR002110">
    <property type="entry name" value="Ankyrin_rpt"/>
</dbReference>
<evidence type="ECO:0000256" key="4">
    <source>
        <dbReference type="PROSITE-ProRule" id="PRU00023"/>
    </source>
</evidence>
<dbReference type="InterPro" id="IPR036770">
    <property type="entry name" value="Ankyrin_rpt-contain_sf"/>
</dbReference>
<feature type="repeat" description="ANK" evidence="4">
    <location>
        <begin position="683"/>
        <end position="706"/>
    </location>
</feature>
<evidence type="ECO:0000256" key="2">
    <source>
        <dbReference type="ARBA" id="ARBA00023043"/>
    </source>
</evidence>
<evidence type="ECO:0000256" key="1">
    <source>
        <dbReference type="ARBA" id="ARBA00022737"/>
    </source>
</evidence>
<sequence>MARELSQEEVLDFLCQGGGKVVNASLLGHFKSFLRDPGATAEQLLRSRETFKRHVNSVAVVKQEGSTKYVVLRSRYRDLLGEELQPPTPPPAPDTQDEQVRGDTRGQSDPRHRRYRSNEQQDDRLEEPTQNSRHLQQKDLAPDFKQRDSPEPIVAVNGKPWGVPTHTAHSHHLPDYTPHLTVTERRGSPAPPHPTSTPPAKHTPSQNSSFSSGTPDPPPQPPPASRRPWRPLPGEEDTLETASPVYASATFMDLQEQRLGLTPSGELDPASPQVNGTSPQEVHFAHEEQINSEYKCQLSDSQYLEQPGSPSSAWYMNAEHPPPSLLLTHEPGVPPPDVELEVCPPATTIHSPSLPYNDMQGMWMYQMPVFTSIRCKLSLQDLEDFVDQESCGSDGSDSGEGGDCDTEHRDEEDLSSDSTNEKRKPFIEDKEEAFMLVPPSKRFHHLIEQYNKPLSEDLVGVTDLGGEKNMEPGVTIVTKKSPYSAKSFLTNQAPILLELAYSRPGNRIHSNLRENMSSSDDELIERDYRKRRRPSRTKKPPNLMVAASPPDLDRLLYTKSVTSNSFLLNDRLPVDNQKPVKAQSILIGKKDLYLKKTISSKSSSLPLDQMEHDWMVKSAAGSWLQVLGLFNMDPNLALRKDFISGYTVLHWFAKHGSVDMLQKIVTGAKLAGIELDINVRTTCGYTPLHIASIHGHYKVATMLVEKLKVNVKLRDNSGKRAWQYLSSMTSGEVWQLLGAPKGITIFPSRALPTAQNSHNGSSQLSRKPSMAVFLKPQNQKWKANNPPMSRDHEIYSD</sequence>
<evidence type="ECO:0000256" key="3">
    <source>
        <dbReference type="ARBA" id="ARBA00038122"/>
    </source>
</evidence>
<feature type="region of interest" description="Disordered" evidence="5">
    <location>
        <begin position="776"/>
        <end position="797"/>
    </location>
</feature>
<dbReference type="SMART" id="SM00248">
    <property type="entry name" value="ANK"/>
    <property type="match status" value="2"/>
</dbReference>
<evidence type="ECO:0000313" key="8">
    <source>
        <dbReference type="Proteomes" id="UP000694569"/>
    </source>
</evidence>
<gene>
    <name evidence="7" type="primary">SOWAHB</name>
</gene>
<dbReference type="Pfam" id="PF12796">
    <property type="entry name" value="Ank_2"/>
    <property type="match status" value="1"/>
</dbReference>
<feature type="compositionally biased region" description="Pro residues" evidence="5">
    <location>
        <begin position="215"/>
        <end position="225"/>
    </location>
</feature>
<dbReference type="PANTHER" id="PTHR14491">
    <property type="entry name" value="SOSONDOWAH, ISOFORM G"/>
    <property type="match status" value="1"/>
</dbReference>
<dbReference type="SUPFAM" id="SSF48403">
    <property type="entry name" value="Ankyrin repeat"/>
    <property type="match status" value="1"/>
</dbReference>
<name>A0A8C5LRI8_9ANUR</name>
<feature type="domain" description="SOWAHA-C winged helix-turn-helix" evidence="6">
    <location>
        <begin position="4"/>
        <end position="88"/>
    </location>
</feature>
<organism evidence="7 8">
    <name type="scientific">Leptobrachium leishanense</name>
    <name type="common">Leishan spiny toad</name>
    <dbReference type="NCBI Taxonomy" id="445787"/>
    <lineage>
        <taxon>Eukaryota</taxon>
        <taxon>Metazoa</taxon>
        <taxon>Chordata</taxon>
        <taxon>Craniata</taxon>
        <taxon>Vertebrata</taxon>
        <taxon>Euteleostomi</taxon>
        <taxon>Amphibia</taxon>
        <taxon>Batrachia</taxon>
        <taxon>Anura</taxon>
        <taxon>Pelobatoidea</taxon>
        <taxon>Megophryidae</taxon>
        <taxon>Leptobrachium</taxon>
    </lineage>
</organism>
<reference evidence="7" key="2">
    <citation type="submission" date="2025-09" db="UniProtKB">
        <authorList>
            <consortium name="Ensembl"/>
        </authorList>
    </citation>
    <scope>IDENTIFICATION</scope>
</reference>
<evidence type="ECO:0000256" key="5">
    <source>
        <dbReference type="SAM" id="MobiDB-lite"/>
    </source>
</evidence>
<feature type="compositionally biased region" description="Basic and acidic residues" evidence="5">
    <location>
        <begin position="98"/>
        <end position="127"/>
    </location>
</feature>
<comment type="similarity">
    <text evidence="3">Belongs to the SOWAH family.</text>
</comment>
<evidence type="ECO:0000259" key="6">
    <source>
        <dbReference type="Pfam" id="PF25877"/>
    </source>
</evidence>
<dbReference type="Gene3D" id="1.25.40.20">
    <property type="entry name" value="Ankyrin repeat-containing domain"/>
    <property type="match status" value="1"/>
</dbReference>
<proteinExistence type="inferred from homology"/>
<keyword evidence="1" id="KW-0677">Repeat</keyword>
<dbReference type="Ensembl" id="ENSLLET00000004256.1">
    <property type="protein sequence ID" value="ENSLLEP00000004065.1"/>
    <property type="gene ID" value="ENSLLEG00000002625.1"/>
</dbReference>
<dbReference type="Proteomes" id="UP000694569">
    <property type="component" value="Unplaced"/>
</dbReference>
<reference evidence="7" key="1">
    <citation type="submission" date="2025-08" db="UniProtKB">
        <authorList>
            <consortium name="Ensembl"/>
        </authorList>
    </citation>
    <scope>IDENTIFICATION</scope>
</reference>
<feature type="compositionally biased region" description="Basic and acidic residues" evidence="5">
    <location>
        <begin position="136"/>
        <end position="150"/>
    </location>
</feature>
<dbReference type="PANTHER" id="PTHR14491:SF3">
    <property type="entry name" value="ANKYRIN REPEAT DOMAIN-CONTAINING PROTEIN SOWAHB"/>
    <property type="match status" value="1"/>
</dbReference>
<dbReference type="AlphaFoldDB" id="A0A8C5LRI8"/>
<dbReference type="PROSITE" id="PS50088">
    <property type="entry name" value="ANK_REPEAT"/>
    <property type="match status" value="1"/>
</dbReference>
<dbReference type="Pfam" id="PF25877">
    <property type="entry name" value="WHD_SOWAH"/>
    <property type="match status" value="1"/>
</dbReference>
<keyword evidence="2 4" id="KW-0040">ANK repeat</keyword>
<feature type="region of interest" description="Disordered" evidence="5">
    <location>
        <begin position="519"/>
        <end position="545"/>
    </location>
</feature>
<keyword evidence="8" id="KW-1185">Reference proteome</keyword>
<accession>A0A8C5LRI8</accession>
<protein>
    <submittedName>
        <fullName evidence="7">Sosondowah ankyrin repeat domain family member B</fullName>
    </submittedName>
</protein>
<dbReference type="PROSITE" id="PS50297">
    <property type="entry name" value="ANK_REP_REGION"/>
    <property type="match status" value="1"/>
</dbReference>
<feature type="compositionally biased region" description="Basic residues" evidence="5">
    <location>
        <begin position="529"/>
        <end position="539"/>
    </location>
</feature>
<dbReference type="InterPro" id="IPR058889">
    <property type="entry name" value="WHD_SOWAHA-C"/>
</dbReference>
<feature type="region of interest" description="Disordered" evidence="5">
    <location>
        <begin position="388"/>
        <end position="427"/>
    </location>
</feature>